<dbReference type="EMBL" id="MU971376">
    <property type="protein sequence ID" value="KAK9236987.1"/>
    <property type="molecule type" value="Genomic_DNA"/>
</dbReference>
<proteinExistence type="predicted"/>
<keyword evidence="1" id="KW-0378">Hydrolase</keyword>
<name>A0ACC3SZD3_LIPKO</name>
<gene>
    <name evidence="1" type="ORF">V1525DRAFT_388933</name>
</gene>
<comment type="caution">
    <text evidence="1">The sequence shown here is derived from an EMBL/GenBank/DDBJ whole genome shotgun (WGS) entry which is preliminary data.</text>
</comment>
<organism evidence="1 2">
    <name type="scientific">Lipomyces kononenkoae</name>
    <name type="common">Yeast</name>
    <dbReference type="NCBI Taxonomy" id="34357"/>
    <lineage>
        <taxon>Eukaryota</taxon>
        <taxon>Fungi</taxon>
        <taxon>Dikarya</taxon>
        <taxon>Ascomycota</taxon>
        <taxon>Saccharomycotina</taxon>
        <taxon>Lipomycetes</taxon>
        <taxon>Lipomycetales</taxon>
        <taxon>Lipomycetaceae</taxon>
        <taxon>Lipomyces</taxon>
    </lineage>
</organism>
<dbReference type="Proteomes" id="UP001433508">
    <property type="component" value="Unassembled WGS sequence"/>
</dbReference>
<evidence type="ECO:0000313" key="2">
    <source>
        <dbReference type="Proteomes" id="UP001433508"/>
    </source>
</evidence>
<protein>
    <submittedName>
        <fullName evidence="1">P-loop containing nucleoside triphosphate hydrolase protein</fullName>
    </submittedName>
</protein>
<accession>A0ACC3SZD3</accession>
<keyword evidence="2" id="KW-1185">Reference proteome</keyword>
<evidence type="ECO:0000313" key="1">
    <source>
        <dbReference type="EMBL" id="KAK9236987.1"/>
    </source>
</evidence>
<reference evidence="2" key="1">
    <citation type="journal article" date="2024" name="Front. Bioeng. Biotechnol.">
        <title>Genome-scale model development and genomic sequencing of the oleaginous clade Lipomyces.</title>
        <authorList>
            <person name="Czajka J.J."/>
            <person name="Han Y."/>
            <person name="Kim J."/>
            <person name="Mondo S.J."/>
            <person name="Hofstad B.A."/>
            <person name="Robles A."/>
            <person name="Haridas S."/>
            <person name="Riley R."/>
            <person name="LaButti K."/>
            <person name="Pangilinan J."/>
            <person name="Andreopoulos W."/>
            <person name="Lipzen A."/>
            <person name="Yan J."/>
            <person name="Wang M."/>
            <person name="Ng V."/>
            <person name="Grigoriev I.V."/>
            <person name="Spatafora J.W."/>
            <person name="Magnuson J.K."/>
            <person name="Baker S.E."/>
            <person name="Pomraning K.R."/>
        </authorList>
    </citation>
    <scope>NUCLEOTIDE SEQUENCE [LARGE SCALE GENOMIC DNA]</scope>
    <source>
        <strain evidence="2">CBS 7786</strain>
    </source>
</reference>
<sequence length="485" mass="55462">MVQKQYRHASGLGHAIINSRNRRNQRTGPDGTDSSQERRQPNWMRLQSVTQERDLDEFLSTAELAGTDFTATKLNIKVLHQDQQNPYLLTAEQEVETSRRQQTHRQQLTVPRRPAWDDTTSPEELDRRERSSFLDWRRALAELEEQHDLLLTPFERNLEVWRQLWRVIERSCVVVQILDARNPLFYRSRDLEEYVRELAERQGTDKRNLLLINKADMLTVRQRRLWARYFKREGISFAFFSAAMAGLEEAFMELNVRDEVSRELSREQDLDDVSPEDIHILSVSELEALFLRTAPQTENETDKIYIGLVGYPNVGKSSTINALIGAKKVSVSATPGKTKHFQTIHLSDKVILCDCPGLVFPNFASTKADLVCNGVLPIDQLREYTGPAALVAQRIPKEYIEKVYGIKIHARPEIDGGTGIPTAEELLGAYAVARGLIRSSKGGRPDESKAARVILKDFVKGKLLYSQPPPETDPVEFNRETYFSN</sequence>